<evidence type="ECO:0000256" key="3">
    <source>
        <dbReference type="ARBA" id="ARBA00022801"/>
    </source>
</evidence>
<keyword evidence="3" id="KW-0378">Hydrolase</keyword>
<gene>
    <name evidence="13" type="ORF">AOCH_001340</name>
</gene>
<proteinExistence type="inferred from homology"/>
<evidence type="ECO:0000256" key="10">
    <source>
        <dbReference type="ARBA" id="ARBA00043193"/>
    </source>
</evidence>
<evidence type="ECO:0000256" key="4">
    <source>
        <dbReference type="ARBA" id="ARBA00041057"/>
    </source>
</evidence>
<evidence type="ECO:0000256" key="6">
    <source>
        <dbReference type="ARBA" id="ARBA00042471"/>
    </source>
</evidence>
<feature type="binding site" evidence="12">
    <location>
        <position position="54"/>
    </location>
    <ligand>
        <name>Mg(2+)</name>
        <dbReference type="ChEBI" id="CHEBI:18420"/>
        <label>1</label>
    </ligand>
</feature>
<dbReference type="PANTHER" id="PTHR16222:SF24">
    <property type="entry name" value="ADP-RIBOSYLHYDROLASE ARH3"/>
    <property type="match status" value="1"/>
</dbReference>
<name>A0A0F8WNY0_9EURO</name>
<evidence type="ECO:0000256" key="12">
    <source>
        <dbReference type="PIRSR" id="PIRSR605502-1"/>
    </source>
</evidence>
<dbReference type="EMBL" id="JYKN01001674">
    <property type="protein sequence ID" value="KKK19410.1"/>
    <property type="molecule type" value="Genomic_DNA"/>
</dbReference>
<dbReference type="InterPro" id="IPR050792">
    <property type="entry name" value="ADP-ribosylglycohydrolase"/>
</dbReference>
<comment type="caution">
    <text evidence="13">The sequence shown here is derived from an EMBL/GenBank/DDBJ whole genome shotgun (WGS) entry which is preliminary data.</text>
</comment>
<dbReference type="InterPro" id="IPR036705">
    <property type="entry name" value="Ribosyl_crysJ1_sf"/>
</dbReference>
<feature type="binding site" evidence="12">
    <location>
        <position position="56"/>
    </location>
    <ligand>
        <name>Mg(2+)</name>
        <dbReference type="ChEBI" id="CHEBI:18420"/>
        <label>1</label>
    </ligand>
</feature>
<comment type="catalytic activity">
    <reaction evidence="11">
        <text>alpha-NAD(+) + H2O = ADP-D-ribose + nicotinamide + H(+)</text>
        <dbReference type="Rhea" id="RHEA:68792"/>
        <dbReference type="ChEBI" id="CHEBI:15377"/>
        <dbReference type="ChEBI" id="CHEBI:15378"/>
        <dbReference type="ChEBI" id="CHEBI:17154"/>
        <dbReference type="ChEBI" id="CHEBI:57967"/>
        <dbReference type="ChEBI" id="CHEBI:77017"/>
    </reaction>
</comment>
<keyword evidence="12" id="KW-0460">Magnesium</keyword>
<sequence>MVLSLRSRTLGSIWGVCVTDALGGPVQFSEPKSFEPITGLAFVAPFEQPAGSYSDDGAMTLALAKSFIDAQGKYDHELSIEYFVQWLENGRFSTVNYSWDVGLSTRRALCLWRDHGTRDTEGTQRQVNHSLDKESSSGNGSLMRIASVGLVLWRDPLEARAVAIRQSRITHPALACTEACEIYTYLMGKIMRGKSKEQLCSVIRSHKFKHDALALRMFKYKTLLDWAEADYSSIKSSGWVVDTLEAALWGFFKFKSYVDGALAVVNLGHDSDTVGAVYGGIAGAYYGYESIPADWIAQMQNQSLIGEIADGLVDFVVRE</sequence>
<dbReference type="Pfam" id="PF03747">
    <property type="entry name" value="ADP_ribosyl_GH"/>
    <property type="match status" value="1"/>
</dbReference>
<keyword evidence="12" id="KW-0479">Metal-binding</keyword>
<comment type="cofactor">
    <cofactor evidence="12">
        <name>Mg(2+)</name>
        <dbReference type="ChEBI" id="CHEBI:18420"/>
    </cofactor>
    <text evidence="12">Binds 2 magnesium ions per subunit.</text>
</comment>
<comment type="similarity">
    <text evidence="1">Belongs to the ADP-ribosylglycohydrolase family.</text>
</comment>
<accession>A0A0F8WNY0</accession>
<keyword evidence="14" id="KW-1185">Reference proteome</keyword>
<evidence type="ECO:0000256" key="7">
    <source>
        <dbReference type="ARBA" id="ARBA00042722"/>
    </source>
</evidence>
<dbReference type="PANTHER" id="PTHR16222">
    <property type="entry name" value="ADP-RIBOSYLGLYCOHYDROLASE"/>
    <property type="match status" value="1"/>
</dbReference>
<dbReference type="GO" id="GO:0046872">
    <property type="term" value="F:metal ion binding"/>
    <property type="evidence" value="ECO:0007669"/>
    <property type="project" value="UniProtKB-KW"/>
</dbReference>
<protein>
    <recommendedName>
        <fullName evidence="4">ADP-ribosylhydrolase ARH3</fullName>
        <ecNumber evidence="2">3.2.1.143</ecNumber>
    </recommendedName>
    <alternativeName>
        <fullName evidence="5">ADP-ribose glycohydrolase ARH3</fullName>
    </alternativeName>
    <alternativeName>
        <fullName evidence="6">ADP-ribosylhydrolase 3</fullName>
    </alternativeName>
    <alternativeName>
        <fullName evidence="9">O-acetyl-ADP-ribose deacetylase ARH3</fullName>
    </alternativeName>
    <alternativeName>
        <fullName evidence="10">Poly(ADP-ribose) glycohydrolase ARH3</fullName>
    </alternativeName>
    <alternativeName>
        <fullName evidence="8">[Protein ADP-ribosylarginine] hydrolase-like protein 2</fullName>
    </alternativeName>
    <alternativeName>
        <fullName evidence="7">[Protein ADP-ribosylserine] hydrolase</fullName>
    </alternativeName>
</protein>
<evidence type="ECO:0000256" key="9">
    <source>
        <dbReference type="ARBA" id="ARBA00043187"/>
    </source>
</evidence>
<feature type="binding site" evidence="12">
    <location>
        <position position="273"/>
    </location>
    <ligand>
        <name>Mg(2+)</name>
        <dbReference type="ChEBI" id="CHEBI:18420"/>
        <label>1</label>
    </ligand>
</feature>
<evidence type="ECO:0000313" key="14">
    <source>
        <dbReference type="Proteomes" id="UP000034947"/>
    </source>
</evidence>
<feature type="binding site" evidence="12">
    <location>
        <position position="270"/>
    </location>
    <ligand>
        <name>Mg(2+)</name>
        <dbReference type="ChEBI" id="CHEBI:18420"/>
        <label>1</label>
    </ligand>
</feature>
<feature type="binding site" evidence="12">
    <location>
        <position position="272"/>
    </location>
    <ligand>
        <name>Mg(2+)</name>
        <dbReference type="ChEBI" id="CHEBI:18420"/>
        <label>1</label>
    </ligand>
</feature>
<evidence type="ECO:0000256" key="1">
    <source>
        <dbReference type="ARBA" id="ARBA00010702"/>
    </source>
</evidence>
<reference evidence="13 14" key="1">
    <citation type="submission" date="2015-02" db="EMBL/GenBank/DDBJ databases">
        <title>Draft Genome Sequences of Two Closely-Related Aflatoxigenic Aspergillus Species Obtained from the Cote d'Ivoire.</title>
        <authorList>
            <person name="Moore G.G."/>
            <person name="Beltz S.B."/>
            <person name="Mack B.M."/>
        </authorList>
    </citation>
    <scope>NUCLEOTIDE SEQUENCE [LARGE SCALE GENOMIC DNA]</scope>
    <source>
        <strain evidence="13 14">SRRC1432</strain>
    </source>
</reference>
<dbReference type="VEuPathDB" id="FungiDB:P175DRAFT_0503911"/>
<dbReference type="AlphaFoldDB" id="A0A0F8WNY0"/>
<evidence type="ECO:0000313" key="13">
    <source>
        <dbReference type="EMBL" id="KKK19410.1"/>
    </source>
</evidence>
<feature type="binding site" evidence="12">
    <location>
        <position position="55"/>
    </location>
    <ligand>
        <name>Mg(2+)</name>
        <dbReference type="ChEBI" id="CHEBI:18420"/>
        <label>1</label>
    </ligand>
</feature>
<dbReference type="SUPFAM" id="SSF101478">
    <property type="entry name" value="ADP-ribosylglycohydrolase"/>
    <property type="match status" value="1"/>
</dbReference>
<evidence type="ECO:0000256" key="8">
    <source>
        <dbReference type="ARBA" id="ARBA00042850"/>
    </source>
</evidence>
<dbReference type="GO" id="GO:0004649">
    <property type="term" value="F:poly(ADP-ribose) glycohydrolase activity"/>
    <property type="evidence" value="ECO:0007669"/>
    <property type="project" value="UniProtKB-EC"/>
</dbReference>
<dbReference type="Proteomes" id="UP000034947">
    <property type="component" value="Unassembled WGS sequence"/>
</dbReference>
<evidence type="ECO:0000256" key="11">
    <source>
        <dbReference type="ARBA" id="ARBA00049015"/>
    </source>
</evidence>
<evidence type="ECO:0000256" key="5">
    <source>
        <dbReference type="ARBA" id="ARBA00042398"/>
    </source>
</evidence>
<dbReference type="EC" id="3.2.1.143" evidence="2"/>
<dbReference type="OrthoDB" id="2021138at2759"/>
<organism evidence="13 14">
    <name type="scientific">Aspergillus ochraceoroseus</name>
    <dbReference type="NCBI Taxonomy" id="138278"/>
    <lineage>
        <taxon>Eukaryota</taxon>
        <taxon>Fungi</taxon>
        <taxon>Dikarya</taxon>
        <taxon>Ascomycota</taxon>
        <taxon>Pezizomycotina</taxon>
        <taxon>Eurotiomycetes</taxon>
        <taxon>Eurotiomycetidae</taxon>
        <taxon>Eurotiales</taxon>
        <taxon>Aspergillaceae</taxon>
        <taxon>Aspergillus</taxon>
        <taxon>Aspergillus subgen. Nidulantes</taxon>
    </lineage>
</organism>
<evidence type="ECO:0000256" key="2">
    <source>
        <dbReference type="ARBA" id="ARBA00012255"/>
    </source>
</evidence>
<dbReference type="Gene3D" id="1.10.4080.10">
    <property type="entry name" value="ADP-ribosylation/Crystallin J1"/>
    <property type="match status" value="1"/>
</dbReference>
<dbReference type="InterPro" id="IPR005502">
    <property type="entry name" value="Ribosyl_crysJ1"/>
</dbReference>